<keyword evidence="4" id="KW-1185">Reference proteome</keyword>
<gene>
    <name evidence="3" type="ORF">GCM10022236_42180</name>
</gene>
<protein>
    <recommendedName>
        <fullName evidence="2">IrrE N-terminal-like domain-containing protein</fullName>
    </recommendedName>
</protein>
<dbReference type="EMBL" id="BAABAB010000036">
    <property type="protein sequence ID" value="GAA3635146.1"/>
    <property type="molecule type" value="Genomic_DNA"/>
</dbReference>
<evidence type="ECO:0000313" key="4">
    <source>
        <dbReference type="Proteomes" id="UP001501490"/>
    </source>
</evidence>
<reference evidence="4" key="1">
    <citation type="journal article" date="2019" name="Int. J. Syst. Evol. Microbiol.">
        <title>The Global Catalogue of Microorganisms (GCM) 10K type strain sequencing project: providing services to taxonomists for standard genome sequencing and annotation.</title>
        <authorList>
            <consortium name="The Broad Institute Genomics Platform"/>
            <consortium name="The Broad Institute Genome Sequencing Center for Infectious Disease"/>
            <person name="Wu L."/>
            <person name="Ma J."/>
        </authorList>
    </citation>
    <scope>NUCLEOTIDE SEQUENCE [LARGE SCALE GENOMIC DNA]</scope>
    <source>
        <strain evidence="4">JCM 16929</strain>
    </source>
</reference>
<feature type="region of interest" description="Disordered" evidence="1">
    <location>
        <begin position="1"/>
        <end position="27"/>
    </location>
</feature>
<name>A0ABP7AKZ5_9ACTN</name>
<evidence type="ECO:0000259" key="2">
    <source>
        <dbReference type="Pfam" id="PF06114"/>
    </source>
</evidence>
<organism evidence="3 4">
    <name type="scientific">Microlunatus ginsengisoli</name>
    <dbReference type="NCBI Taxonomy" id="363863"/>
    <lineage>
        <taxon>Bacteria</taxon>
        <taxon>Bacillati</taxon>
        <taxon>Actinomycetota</taxon>
        <taxon>Actinomycetes</taxon>
        <taxon>Propionibacteriales</taxon>
        <taxon>Propionibacteriaceae</taxon>
        <taxon>Microlunatus</taxon>
    </lineage>
</organism>
<dbReference type="InterPro" id="IPR010359">
    <property type="entry name" value="IrrE_HExxH"/>
</dbReference>
<evidence type="ECO:0000313" key="3">
    <source>
        <dbReference type="EMBL" id="GAA3635146.1"/>
    </source>
</evidence>
<accession>A0ABP7AKZ5</accession>
<dbReference type="Pfam" id="PF06114">
    <property type="entry name" value="Peptidase_M78"/>
    <property type="match status" value="1"/>
</dbReference>
<dbReference type="Proteomes" id="UP001501490">
    <property type="component" value="Unassembled WGS sequence"/>
</dbReference>
<sequence>MAAGRRRRPKGSPVGGQFAEEIGDESRTELDAADVTAHGADAVGSDVRPACGRCGRPGGVHDCGSPADDPSTAFRYTSVNRKLRAERLEADLTEAIEQVVSSGRLQAWLDRVAQNRMPRWSFGNQLLALWQIEGRRKQLAAESGTPVGELPPIMVMTAAAWDREFGRHPKGGESAIWINGPRTRRVILTDPDTGEEQEDRRLVGITPVAEFDITQTEGPDVPDVRIAVMTDGKVRPGAYSGLKNRIENCGYRLVEAETATVDPRRGGGAYGWADPATRTVQVDPRLTTAQKVETMAHELAHILHGHTDDPARYRWHRGEMETEAEASAYMIRRWLGADDDTADHDSFSPGYIAGWSGGNVARVKTSLTKATKVFQEVIDGDWPASD</sequence>
<comment type="caution">
    <text evidence="3">The sequence shown here is derived from an EMBL/GenBank/DDBJ whole genome shotgun (WGS) entry which is preliminary data.</text>
</comment>
<evidence type="ECO:0000256" key="1">
    <source>
        <dbReference type="SAM" id="MobiDB-lite"/>
    </source>
</evidence>
<proteinExistence type="predicted"/>
<feature type="domain" description="IrrE N-terminal-like" evidence="2">
    <location>
        <begin position="273"/>
        <end position="329"/>
    </location>
</feature>
<feature type="compositionally biased region" description="Basic residues" evidence="1">
    <location>
        <begin position="1"/>
        <end position="10"/>
    </location>
</feature>